<evidence type="ECO:0000313" key="1">
    <source>
        <dbReference type="EMBL" id="OOM62446.1"/>
    </source>
</evidence>
<organism evidence="1 2">
    <name type="scientific">Clostridium beijerinckii</name>
    <name type="common">Clostridium MP</name>
    <dbReference type="NCBI Taxonomy" id="1520"/>
    <lineage>
        <taxon>Bacteria</taxon>
        <taxon>Bacillati</taxon>
        <taxon>Bacillota</taxon>
        <taxon>Clostridia</taxon>
        <taxon>Eubacteriales</taxon>
        <taxon>Clostridiaceae</taxon>
        <taxon>Clostridium</taxon>
    </lineage>
</organism>
<evidence type="ECO:0000313" key="2">
    <source>
        <dbReference type="Proteomes" id="UP000190973"/>
    </source>
</evidence>
<dbReference type="RefSeq" id="WP_077838381.1">
    <property type="nucleotide sequence ID" value="NZ_JABTAE010000001.1"/>
</dbReference>
<accession>A0A1S8SA07</accession>
<protein>
    <submittedName>
        <fullName evidence="1">Uncharacterized protein</fullName>
    </submittedName>
</protein>
<dbReference type="EMBL" id="LZZI01000023">
    <property type="protein sequence ID" value="OOM62446.1"/>
    <property type="molecule type" value="Genomic_DNA"/>
</dbReference>
<proteinExistence type="predicted"/>
<sequence length="105" mass="12290">MKKFIYTLSVFLLISFTFNTITITAQLKTYSQGFYAMKDLNLRENISYKVQNHEPYVEGLLIIVDADRKIQQLIRIPANSTEIPIAPLKYDYKFIIYNNVLLTFS</sequence>
<comment type="caution">
    <text evidence="1">The sequence shown here is derived from an EMBL/GenBank/DDBJ whole genome shotgun (WGS) entry which is preliminary data.</text>
</comment>
<reference evidence="1 2" key="1">
    <citation type="submission" date="2016-05" db="EMBL/GenBank/DDBJ databases">
        <title>Microbial solvent formation.</title>
        <authorList>
            <person name="Poehlein A."/>
            <person name="Montoya Solano J.D."/>
            <person name="Flitsch S."/>
            <person name="Krabben P."/>
            <person name="Duerre P."/>
            <person name="Daniel R."/>
        </authorList>
    </citation>
    <scope>NUCLEOTIDE SEQUENCE [LARGE SCALE GENOMIC DNA]</scope>
    <source>
        <strain evidence="1 2">DSM 53</strain>
    </source>
</reference>
<gene>
    <name evidence="1" type="ORF">CLBCK_17130</name>
</gene>
<dbReference type="AlphaFoldDB" id="A0A1S8SA07"/>
<dbReference type="Proteomes" id="UP000190973">
    <property type="component" value="Unassembled WGS sequence"/>
</dbReference>
<name>A0A1S8SA07_CLOBE</name>